<organism evidence="2 3">
    <name type="scientific">Geodia barretti</name>
    <name type="common">Barrett's horny sponge</name>
    <dbReference type="NCBI Taxonomy" id="519541"/>
    <lineage>
        <taxon>Eukaryota</taxon>
        <taxon>Metazoa</taxon>
        <taxon>Porifera</taxon>
        <taxon>Demospongiae</taxon>
        <taxon>Heteroscleromorpha</taxon>
        <taxon>Tetractinellida</taxon>
        <taxon>Astrophorina</taxon>
        <taxon>Geodiidae</taxon>
        <taxon>Geodia</taxon>
    </lineage>
</organism>
<dbReference type="GO" id="GO:0060294">
    <property type="term" value="P:cilium movement involved in cell motility"/>
    <property type="evidence" value="ECO:0007669"/>
    <property type="project" value="TreeGrafter"/>
</dbReference>
<dbReference type="GO" id="GO:0005524">
    <property type="term" value="F:ATP binding"/>
    <property type="evidence" value="ECO:0007669"/>
    <property type="project" value="InterPro"/>
</dbReference>
<sequence>MASHTLPTSSSSSSSPLSLLPSLWCSGHSTQIILLTTQISLDVALETSLQTAAEGISLEALCEEMQELVTKAVRMLQVFPEQGQNVESEGEPGQVNVLEGHQESPVTREQANRLRSIVLVLSSALQRGVQYLQQMAGQESGTNFLQDGRLRWVWSEDSAGTNEEVCHLTTLGARMSYRYHYVGGGSRLVLTPATERALVFLLRGVHQGHHSLLTGPEASGKSSVVAELAAMTGQPLFSLHCTPHTSSCTLINCLRGTALTGCWLLLQSVDSLSLAALH</sequence>
<dbReference type="AlphaFoldDB" id="A0AA35SHX2"/>
<dbReference type="GO" id="GO:0051959">
    <property type="term" value="F:dynein light intermediate chain binding"/>
    <property type="evidence" value="ECO:0007669"/>
    <property type="project" value="InterPro"/>
</dbReference>
<dbReference type="GO" id="GO:0097729">
    <property type="term" value="C:9+2 motile cilium"/>
    <property type="evidence" value="ECO:0007669"/>
    <property type="project" value="TreeGrafter"/>
</dbReference>
<evidence type="ECO:0000259" key="1">
    <source>
        <dbReference type="Pfam" id="PF12774"/>
    </source>
</evidence>
<name>A0AA35SHX2_GEOBA</name>
<dbReference type="Gene3D" id="1.20.58.1120">
    <property type="match status" value="1"/>
</dbReference>
<gene>
    <name evidence="2" type="ORF">GBAR_LOCUS16615</name>
</gene>
<dbReference type="InterPro" id="IPR035699">
    <property type="entry name" value="AAA_6"/>
</dbReference>
<evidence type="ECO:0000313" key="3">
    <source>
        <dbReference type="Proteomes" id="UP001174909"/>
    </source>
</evidence>
<dbReference type="Pfam" id="PF12774">
    <property type="entry name" value="AAA_6"/>
    <property type="match status" value="1"/>
</dbReference>
<protein>
    <submittedName>
        <fullName evidence="2">Dynein beta chain, ciliary</fullName>
    </submittedName>
</protein>
<dbReference type="EMBL" id="CASHTH010002391">
    <property type="protein sequence ID" value="CAI8029237.1"/>
    <property type="molecule type" value="Genomic_DNA"/>
</dbReference>
<evidence type="ECO:0000313" key="2">
    <source>
        <dbReference type="EMBL" id="CAI8029237.1"/>
    </source>
</evidence>
<dbReference type="InterPro" id="IPR026983">
    <property type="entry name" value="DHC"/>
</dbReference>
<feature type="non-terminal residue" evidence="2">
    <location>
        <position position="278"/>
    </location>
</feature>
<keyword evidence="3" id="KW-1185">Reference proteome</keyword>
<dbReference type="Gene3D" id="3.40.50.300">
    <property type="entry name" value="P-loop containing nucleotide triphosphate hydrolases"/>
    <property type="match status" value="1"/>
</dbReference>
<proteinExistence type="predicted"/>
<dbReference type="InterPro" id="IPR027417">
    <property type="entry name" value="P-loop_NTPase"/>
</dbReference>
<dbReference type="GO" id="GO:0030286">
    <property type="term" value="C:dynein complex"/>
    <property type="evidence" value="ECO:0007669"/>
    <property type="project" value="InterPro"/>
</dbReference>
<accession>A0AA35SHX2</accession>
<feature type="domain" description="Dynein heavy chain hydrolytic ATP-binding dynein motor region" evidence="1">
    <location>
        <begin position="177"/>
        <end position="274"/>
    </location>
</feature>
<dbReference type="PANTHER" id="PTHR10676">
    <property type="entry name" value="DYNEIN HEAVY CHAIN FAMILY PROTEIN"/>
    <property type="match status" value="1"/>
</dbReference>
<comment type="caution">
    <text evidence="2">The sequence shown here is derived from an EMBL/GenBank/DDBJ whole genome shotgun (WGS) entry which is preliminary data.</text>
</comment>
<dbReference type="GO" id="GO:0045505">
    <property type="term" value="F:dynein intermediate chain binding"/>
    <property type="evidence" value="ECO:0007669"/>
    <property type="project" value="InterPro"/>
</dbReference>
<dbReference type="SUPFAM" id="SSF52540">
    <property type="entry name" value="P-loop containing nucleoside triphosphate hydrolases"/>
    <property type="match status" value="1"/>
</dbReference>
<dbReference type="GO" id="GO:0008569">
    <property type="term" value="F:minus-end-directed microtubule motor activity"/>
    <property type="evidence" value="ECO:0007669"/>
    <property type="project" value="TreeGrafter"/>
</dbReference>
<reference evidence="2" key="1">
    <citation type="submission" date="2023-03" db="EMBL/GenBank/DDBJ databases">
        <authorList>
            <person name="Steffen K."/>
            <person name="Cardenas P."/>
        </authorList>
    </citation>
    <scope>NUCLEOTIDE SEQUENCE</scope>
</reference>
<dbReference type="Proteomes" id="UP001174909">
    <property type="component" value="Unassembled WGS sequence"/>
</dbReference>